<evidence type="ECO:0000256" key="1">
    <source>
        <dbReference type="SAM" id="MobiDB-lite"/>
    </source>
</evidence>
<dbReference type="InterPro" id="IPR010430">
    <property type="entry name" value="DUF1028"/>
</dbReference>
<feature type="region of interest" description="Disordered" evidence="1">
    <location>
        <begin position="222"/>
        <end position="267"/>
    </location>
</feature>
<dbReference type="AlphaFoldDB" id="A0A6J4QPM7"/>
<gene>
    <name evidence="2" type="ORF">AVDCRST_MAG78-3089</name>
</gene>
<accession>A0A6J4QPM7</accession>
<organism evidence="2">
    <name type="scientific">uncultured Rubrobacteraceae bacterium</name>
    <dbReference type="NCBI Taxonomy" id="349277"/>
    <lineage>
        <taxon>Bacteria</taxon>
        <taxon>Bacillati</taxon>
        <taxon>Actinomycetota</taxon>
        <taxon>Rubrobacteria</taxon>
        <taxon>Rubrobacterales</taxon>
        <taxon>Rubrobacteraceae</taxon>
        <taxon>environmental samples</taxon>
    </lineage>
</organism>
<protein>
    <recommendedName>
        <fullName evidence="3">Major pilin protein fimA</fullName>
    </recommendedName>
</protein>
<dbReference type="PANTHER" id="PTHR39328">
    <property type="entry name" value="BLL2871 PROTEIN"/>
    <property type="match status" value="1"/>
</dbReference>
<dbReference type="SUPFAM" id="SSF56235">
    <property type="entry name" value="N-terminal nucleophile aminohydrolases (Ntn hydrolases)"/>
    <property type="match status" value="1"/>
</dbReference>
<reference evidence="2" key="1">
    <citation type="submission" date="2020-02" db="EMBL/GenBank/DDBJ databases">
        <authorList>
            <person name="Meier V. D."/>
        </authorList>
    </citation>
    <scope>NUCLEOTIDE SEQUENCE</scope>
    <source>
        <strain evidence="2">AVDCRST_MAG78</strain>
    </source>
</reference>
<evidence type="ECO:0008006" key="3">
    <source>
        <dbReference type="Google" id="ProtNLM"/>
    </source>
</evidence>
<name>A0A6J4QPM7_9ACTN</name>
<sequence length="267" mass="28527">MYPTTPLIFNTFSIVARDRASGMFGVAASTKLPAVGVLVPYTRAGVGAIATQARTNPLLGYDGLDLLQRGYDAEETLKILLGSDPEPEKRQVGIVDSRGRSAAHTGAEADPWRGHVTGDGYAVTGNLVAGEEVVLAMAAAFEASEGETLPERLVRALEAGQAAGGDKRGKQSAAVTTVKDQPYPYVDLRVDEHPDPIVELRRIYEVFKVQMLPFVEALPTRRKPKGDFGEEIRGSLIPADGLPQADGEAPEEDLPPPQDLQITPQGS</sequence>
<dbReference type="PANTHER" id="PTHR39328:SF1">
    <property type="entry name" value="BLL2871 PROTEIN"/>
    <property type="match status" value="1"/>
</dbReference>
<dbReference type="Pfam" id="PF06267">
    <property type="entry name" value="DUF1028"/>
    <property type="match status" value="1"/>
</dbReference>
<evidence type="ECO:0000313" key="2">
    <source>
        <dbReference type="EMBL" id="CAA9448155.1"/>
    </source>
</evidence>
<proteinExistence type="predicted"/>
<dbReference type="EMBL" id="CADCVB010000207">
    <property type="protein sequence ID" value="CAA9448155.1"/>
    <property type="molecule type" value="Genomic_DNA"/>
</dbReference>
<dbReference type="Gene3D" id="3.60.20.10">
    <property type="entry name" value="Glutamine Phosphoribosylpyrophosphate, subunit 1, domain 1"/>
    <property type="match status" value="1"/>
</dbReference>
<dbReference type="InterPro" id="IPR029055">
    <property type="entry name" value="Ntn_hydrolases_N"/>
</dbReference>